<dbReference type="PANTHER" id="PTHR47490:SF2">
    <property type="entry name" value="PROTEIN BLISTER"/>
    <property type="match status" value="1"/>
</dbReference>
<keyword evidence="1" id="KW-0175">Coiled coil</keyword>
<feature type="compositionally biased region" description="Polar residues" evidence="2">
    <location>
        <begin position="211"/>
        <end position="235"/>
    </location>
</feature>
<evidence type="ECO:0000313" key="4">
    <source>
        <dbReference type="RefSeq" id="XP_020089696.1"/>
    </source>
</evidence>
<proteinExistence type="predicted"/>
<protein>
    <submittedName>
        <fullName evidence="4">Uncharacterized protein LOC109711179 isoform X1</fullName>
    </submittedName>
</protein>
<gene>
    <name evidence="4" type="primary">LOC109711179</name>
</gene>
<feature type="compositionally biased region" description="Basic and acidic residues" evidence="2">
    <location>
        <begin position="241"/>
        <end position="256"/>
    </location>
</feature>
<evidence type="ECO:0000313" key="3">
    <source>
        <dbReference type="Proteomes" id="UP000515123"/>
    </source>
</evidence>
<feature type="region of interest" description="Disordered" evidence="2">
    <location>
        <begin position="574"/>
        <end position="636"/>
    </location>
</feature>
<feature type="compositionally biased region" description="Polar residues" evidence="2">
    <location>
        <begin position="88"/>
        <end position="116"/>
    </location>
</feature>
<dbReference type="GeneID" id="109711179"/>
<dbReference type="GO" id="GO:0040008">
    <property type="term" value="P:regulation of growth"/>
    <property type="evidence" value="ECO:0007669"/>
    <property type="project" value="InterPro"/>
</dbReference>
<dbReference type="Proteomes" id="UP000515123">
    <property type="component" value="Linkage group 1"/>
</dbReference>
<dbReference type="OrthoDB" id="2019993at2759"/>
<feature type="region of interest" description="Disordered" evidence="2">
    <location>
        <begin position="1"/>
        <end position="127"/>
    </location>
</feature>
<reference evidence="4" key="2">
    <citation type="submission" date="2025-08" db="UniProtKB">
        <authorList>
            <consortium name="RefSeq"/>
        </authorList>
    </citation>
    <scope>IDENTIFICATION</scope>
    <source>
        <tissue evidence="4">Leaf</tissue>
    </source>
</reference>
<feature type="compositionally biased region" description="Basic and acidic residues" evidence="2">
    <location>
        <begin position="16"/>
        <end position="32"/>
    </location>
</feature>
<dbReference type="AlphaFoldDB" id="A0A6P5F0Q8"/>
<dbReference type="PANTHER" id="PTHR47490">
    <property type="entry name" value="PROTEIN BLISTER"/>
    <property type="match status" value="1"/>
</dbReference>
<organism evidence="3 4">
    <name type="scientific">Ananas comosus</name>
    <name type="common">Pineapple</name>
    <name type="synonym">Ananas ananas</name>
    <dbReference type="NCBI Taxonomy" id="4615"/>
    <lineage>
        <taxon>Eukaryota</taxon>
        <taxon>Viridiplantae</taxon>
        <taxon>Streptophyta</taxon>
        <taxon>Embryophyta</taxon>
        <taxon>Tracheophyta</taxon>
        <taxon>Spermatophyta</taxon>
        <taxon>Magnoliopsida</taxon>
        <taxon>Liliopsida</taxon>
        <taxon>Poales</taxon>
        <taxon>Bromeliaceae</taxon>
        <taxon>Bromelioideae</taxon>
        <taxon>Ananas</taxon>
    </lineage>
</organism>
<feature type="compositionally biased region" description="Low complexity" evidence="2">
    <location>
        <begin position="1"/>
        <end position="15"/>
    </location>
</feature>
<reference evidence="3" key="1">
    <citation type="journal article" date="2015" name="Nat. Genet.">
        <title>The pineapple genome and the evolution of CAM photosynthesis.</title>
        <authorList>
            <person name="Ming R."/>
            <person name="VanBuren R."/>
            <person name="Wai C.M."/>
            <person name="Tang H."/>
            <person name="Schatz M.C."/>
            <person name="Bowers J.E."/>
            <person name="Lyons E."/>
            <person name="Wang M.L."/>
            <person name="Chen J."/>
            <person name="Biggers E."/>
            <person name="Zhang J."/>
            <person name="Huang L."/>
            <person name="Zhang L."/>
            <person name="Miao W."/>
            <person name="Zhang J."/>
            <person name="Ye Z."/>
            <person name="Miao C."/>
            <person name="Lin Z."/>
            <person name="Wang H."/>
            <person name="Zhou H."/>
            <person name="Yim W.C."/>
            <person name="Priest H.D."/>
            <person name="Zheng C."/>
            <person name="Woodhouse M."/>
            <person name="Edger P.P."/>
            <person name="Guyot R."/>
            <person name="Guo H.B."/>
            <person name="Guo H."/>
            <person name="Zheng G."/>
            <person name="Singh R."/>
            <person name="Sharma A."/>
            <person name="Min X."/>
            <person name="Zheng Y."/>
            <person name="Lee H."/>
            <person name="Gurtowski J."/>
            <person name="Sedlazeck F.J."/>
            <person name="Harkess A."/>
            <person name="McKain M.R."/>
            <person name="Liao Z."/>
            <person name="Fang J."/>
            <person name="Liu J."/>
            <person name="Zhang X."/>
            <person name="Zhang Q."/>
            <person name="Hu W."/>
            <person name="Qin Y."/>
            <person name="Wang K."/>
            <person name="Chen L.Y."/>
            <person name="Shirley N."/>
            <person name="Lin Y.R."/>
            <person name="Liu L.Y."/>
            <person name="Hernandez A.G."/>
            <person name="Wright C.L."/>
            <person name="Bulone V."/>
            <person name="Tuskan G.A."/>
            <person name="Heath K."/>
            <person name="Zee F."/>
            <person name="Moore P.H."/>
            <person name="Sunkar R."/>
            <person name="Leebens-Mack J.H."/>
            <person name="Mockler T."/>
            <person name="Bennetzen J.L."/>
            <person name="Freeling M."/>
            <person name="Sankoff D."/>
            <person name="Paterson A.H."/>
            <person name="Zhu X."/>
            <person name="Yang X."/>
            <person name="Smith J.A."/>
            <person name="Cushman J.C."/>
            <person name="Paull R.E."/>
            <person name="Yu Q."/>
        </authorList>
    </citation>
    <scope>NUCLEOTIDE SEQUENCE [LARGE SCALE GENOMIC DNA]</scope>
    <source>
        <strain evidence="3">cv. F153</strain>
    </source>
</reference>
<evidence type="ECO:0000256" key="1">
    <source>
        <dbReference type="SAM" id="Coils"/>
    </source>
</evidence>
<accession>A0A6P5F0Q8</accession>
<sequence>MASAQVAPSSAAQSSRKQEHLEAGKKRLEEFRKRKAAKKAVSGGPLQSADADQQGKLLQKNDDVADGPISSTDTSITTSPSPSVWIHENSSVNSSQSVDIHSANGPSATSASQYTINPIPHGDSLRESENNEVHRLYGSSGSSRLANGYYENLRESDELSYSKSDVDKNIKNSSFSSSIEVHSSGNKNSTIYDHDSGPSGEYHSGNLPGMSESSFAQNRFGNDVGMSTTASTSVFEDSGDAVEHRAHGSSLDHDDAASNTKGGEKITNAFHRHLDIDSALWNSSKPSPTDFSMGVKNSYDEFRFPSSSYGRSRPSFLDALGVNKVSSTSEEPYTEPDKANPPISVNNPKVHNSFSQWQPSSGSNFAFNSSTSDFLSGRESAANNSGALNDWQNLKHNAETYQSFATAKKDEDFAALEQHIEDLTQEKFSLQRALDTSKTLSESLAAENSSLTDRYNEQAKVINQLKSDMETLQEEIKAQLMLFESVKLEYANAQLECNAADERAKILASEVISLEEKALRLRSNELKLEKQVENLASEISSYKRKMSILEKERQDFQYTIDAFQEEKKLLQSKLRKASGSEKVNDTRKTDSNKKDASTLTEDLVSPGAERFNMAEGGSGPPAILDSSLNTSEDVGPSVSLSSNASSILLSPDNTFGGIPQDQLRMINNINSLLSELAVERDELMQALRIESSNCSKLKDLNKDLTKKLEAQTQRLELLTAQQMANEHVLAKPMDVHIVNDTTEYADEGDEVVERVLGWIMRLFPGGPAKRRTSKLL</sequence>
<keyword evidence="3" id="KW-1185">Reference proteome</keyword>
<name>A0A6P5F0Q8_ANACO</name>
<dbReference type="RefSeq" id="XP_020089696.1">
    <property type="nucleotide sequence ID" value="XM_020234107.1"/>
</dbReference>
<feature type="coiled-coil region" evidence="1">
    <location>
        <begin position="666"/>
        <end position="721"/>
    </location>
</feature>
<feature type="compositionally biased region" description="Low complexity" evidence="2">
    <location>
        <begin position="68"/>
        <end position="83"/>
    </location>
</feature>
<feature type="region of interest" description="Disordered" evidence="2">
    <location>
        <begin position="176"/>
        <end position="262"/>
    </location>
</feature>
<evidence type="ECO:0000256" key="2">
    <source>
        <dbReference type="SAM" id="MobiDB-lite"/>
    </source>
</evidence>
<dbReference type="InterPro" id="IPR044194">
    <property type="entry name" value="BLISTER"/>
</dbReference>
<feature type="compositionally biased region" description="Basic and acidic residues" evidence="2">
    <location>
        <begin position="578"/>
        <end position="596"/>
    </location>
</feature>
<feature type="region of interest" description="Disordered" evidence="2">
    <location>
        <begin position="327"/>
        <end position="349"/>
    </location>
</feature>